<dbReference type="Gene3D" id="3.20.20.80">
    <property type="entry name" value="Glycosidases"/>
    <property type="match status" value="2"/>
</dbReference>
<evidence type="ECO:0000259" key="5">
    <source>
        <dbReference type="Pfam" id="PF18564"/>
    </source>
</evidence>
<sequence length="662" mass="74224">MSLPRLHLEGDRFVDEAGRHVILRGVNLGGDCKVPFPDGGTHIPTDFADHREVSFVGRPFPLSEAEEHLGRLRHWGFNCLRLLTTWEACEHEGPGKYDEAYLDYFAEICRLAGEYGLYVFIDFHQDVWSRMSGGDGAPGWTFEKAGLDFTTFHEAGAAKVMQHCYDYARGGGRQEDTYPTMTWAHNYRRPGNAIMWTLFFAGEDFAPGHEIDGLNAQAYLQQHYMGAMQEVARRVKDMPHVLGFDTLNEPGSGWIGQEMSHQHTEKTEAHPERVMPGPAWSPLDGLLVARGIPRTIPVMRFNPAEMKMTVKGEERANENRVSIWRDGVACPFEQAGAYRLNANGEAEDVNETFFTRKDGREVSLEADYMMPFFSRVADAIREVNPDWMVFAELDPQRESTEEGFPEGGPDNTVNASHWYDVVTLVTKTFLYPTSVNPFTGRTIEGPQAIEDHYTKQLGRTKDAAETLNGGKGAPTLIGEFGIPYDLDNAAAYKAWASGDRSEKPWEKHVIALDLMYNALDRLLLSSTHWNYTVSNSNDQMIGDAWNQEDLSIFSRDQQDNPHSKDSGGRALKGFCRPYIRRAQGEIVSQKFDLAHRKFVAEISVDKQSGPTEIYVPRLHYGSGCDISLTSGRAEFGGDGQVVMIKDVESNRLDIVIQLSAGA</sequence>
<protein>
    <submittedName>
        <fullName evidence="6">Cellulase family glycosylhydrolase</fullName>
    </submittedName>
</protein>
<reference evidence="6 7" key="1">
    <citation type="journal article" date="2016" name="Int. J. Syst. Evol. Microbiol.">
        <title>Pyruvatibacter mobilis gen. nov., sp. nov., a marine bacterium from the culture broth of Picochlorum sp. 122.</title>
        <authorList>
            <person name="Wang G."/>
            <person name="Tang M."/>
            <person name="Wu H."/>
            <person name="Dai S."/>
            <person name="Li T."/>
            <person name="Chen C."/>
            <person name="He H."/>
            <person name="Fan J."/>
            <person name="Xiang W."/>
            <person name="Li X."/>
        </authorList>
    </citation>
    <scope>NUCLEOTIDE SEQUENCE [LARGE SCALE GENOMIC DNA]</scope>
    <source>
        <strain evidence="6 7">GYP-11</strain>
    </source>
</reference>
<dbReference type="EMBL" id="WXYQ01000005">
    <property type="protein sequence ID" value="NBG95316.1"/>
    <property type="molecule type" value="Genomic_DNA"/>
</dbReference>
<dbReference type="PANTHER" id="PTHR31308">
    <property type="match status" value="1"/>
</dbReference>
<dbReference type="InterPro" id="IPR017853">
    <property type="entry name" value="GH"/>
</dbReference>
<accession>A0A845QAQ9</accession>
<dbReference type="GO" id="GO:1901136">
    <property type="term" value="P:carbohydrate derivative catabolic process"/>
    <property type="evidence" value="ECO:0007669"/>
    <property type="project" value="UniProtKB-ARBA"/>
</dbReference>
<dbReference type="SUPFAM" id="SSF51445">
    <property type="entry name" value="(Trans)glycosidases"/>
    <property type="match status" value="1"/>
</dbReference>
<comment type="similarity">
    <text evidence="1">Belongs to the glycosyl hydrolase 5 (cellulase A) family.</text>
</comment>
<gene>
    <name evidence="6" type="ORF">GTQ45_06185</name>
</gene>
<name>A0A845QAQ9_9HYPH</name>
<dbReference type="AlphaFoldDB" id="A0A845QAQ9"/>
<keyword evidence="3" id="KW-0326">Glycosidase</keyword>
<dbReference type="Proteomes" id="UP000470384">
    <property type="component" value="Unassembled WGS sequence"/>
</dbReference>
<evidence type="ECO:0000313" key="6">
    <source>
        <dbReference type="EMBL" id="NBG95316.1"/>
    </source>
</evidence>
<feature type="domain" description="Glycoside hydrolase family 5 C-terminal" evidence="5">
    <location>
        <begin position="576"/>
        <end position="649"/>
    </location>
</feature>
<proteinExistence type="inferred from homology"/>
<dbReference type="GeneID" id="300655218"/>
<evidence type="ECO:0000256" key="2">
    <source>
        <dbReference type="ARBA" id="ARBA00022801"/>
    </source>
</evidence>
<organism evidence="6 7">
    <name type="scientific">Pyruvatibacter mobilis</name>
    <dbReference type="NCBI Taxonomy" id="1712261"/>
    <lineage>
        <taxon>Bacteria</taxon>
        <taxon>Pseudomonadati</taxon>
        <taxon>Pseudomonadota</taxon>
        <taxon>Alphaproteobacteria</taxon>
        <taxon>Hyphomicrobiales</taxon>
        <taxon>Parvibaculaceae</taxon>
        <taxon>Pyruvatibacter</taxon>
    </lineage>
</organism>
<dbReference type="InterPro" id="IPR001547">
    <property type="entry name" value="Glyco_hydro_5"/>
</dbReference>
<keyword evidence="7" id="KW-1185">Reference proteome</keyword>
<dbReference type="OrthoDB" id="9800955at2"/>
<dbReference type="GO" id="GO:0000272">
    <property type="term" value="P:polysaccharide catabolic process"/>
    <property type="evidence" value="ECO:0007669"/>
    <property type="project" value="InterPro"/>
</dbReference>
<dbReference type="PANTHER" id="PTHR31308:SF5">
    <property type="entry name" value="ERGOSTERYL-BETA-GLUCOSIDASE"/>
    <property type="match status" value="1"/>
</dbReference>
<dbReference type="InterPro" id="IPR013780">
    <property type="entry name" value="Glyco_hydro_b"/>
</dbReference>
<dbReference type="Pfam" id="PF00150">
    <property type="entry name" value="Cellulase"/>
    <property type="match status" value="1"/>
</dbReference>
<dbReference type="GO" id="GO:0004553">
    <property type="term" value="F:hydrolase activity, hydrolyzing O-glycosyl compounds"/>
    <property type="evidence" value="ECO:0007669"/>
    <property type="project" value="InterPro"/>
</dbReference>
<comment type="caution">
    <text evidence="6">The sequence shown here is derived from an EMBL/GenBank/DDBJ whole genome shotgun (WGS) entry which is preliminary data.</text>
</comment>
<evidence type="ECO:0000313" key="7">
    <source>
        <dbReference type="Proteomes" id="UP000470384"/>
    </source>
</evidence>
<dbReference type="RefSeq" id="WP_160587325.1">
    <property type="nucleotide sequence ID" value="NZ_BMHN01000001.1"/>
</dbReference>
<dbReference type="InterPro" id="IPR052066">
    <property type="entry name" value="Glycosphingolipid_Hydrolases"/>
</dbReference>
<evidence type="ECO:0000256" key="1">
    <source>
        <dbReference type="ARBA" id="ARBA00005641"/>
    </source>
</evidence>
<dbReference type="InterPro" id="IPR041036">
    <property type="entry name" value="GH5_C"/>
</dbReference>
<dbReference type="Pfam" id="PF18564">
    <property type="entry name" value="Glyco_hydro_5_C"/>
    <property type="match status" value="1"/>
</dbReference>
<dbReference type="Gene3D" id="2.60.40.1180">
    <property type="entry name" value="Golgi alpha-mannosidase II"/>
    <property type="match status" value="1"/>
</dbReference>
<evidence type="ECO:0000259" key="4">
    <source>
        <dbReference type="Pfam" id="PF00150"/>
    </source>
</evidence>
<evidence type="ECO:0000256" key="3">
    <source>
        <dbReference type="ARBA" id="ARBA00023295"/>
    </source>
</evidence>
<feature type="domain" description="Glycoside hydrolase family 5" evidence="4">
    <location>
        <begin position="66"/>
        <end position="128"/>
    </location>
</feature>
<dbReference type="GO" id="GO:0016042">
    <property type="term" value="P:lipid catabolic process"/>
    <property type="evidence" value="ECO:0007669"/>
    <property type="project" value="UniProtKB-ARBA"/>
</dbReference>
<keyword evidence="2 6" id="KW-0378">Hydrolase</keyword>